<gene>
    <name evidence="1" type="ORF">MOTC310_32500</name>
</gene>
<dbReference type="Proteomes" id="UP001355206">
    <property type="component" value="Unassembled WGS sequence"/>
</dbReference>
<sequence>MCAKHEIAEAVAALGESVSDSLCRTRTTGEERLCPYYEECAYVRQLREIKGGRGRLLIGTHSYLDRRPDVLQESKIGLLVVDESHWQGLVSSSTVDLARFTQGRAIGVRGFQRKDGESAFEHQARKAGADTRFFDAILDVREVFQRAIDEHRQPAIAEFRALGFDRERLGFLQSAEWSRHEEIDLQPDMPTEVQRERLAAAVQREIPGFARVWKTLSAEIESGRDGECHGLRIDPDAVRRDGSAFVAIRLDVSRDPRFLAVPALLIDGSADEAITERFWPGARFVAIAAEWSRNVRIVQAIDKTGSMHSLRGERRIEDIRWLCRKAVDETAIAWRNDEAARPVLITVKALADTLRQEGGRSSYGLDIEHYGAIRGIDRYKNSAAVVLGGRIEPSPAEIERLTRAIWYASPDPIRTLSAEESVRGLPKGLGEIRRRDGTSVTVATNHHPDPRCMRILRAVRDGELVQAMARIRPVHRSTPCTVVVLTNVPLPVPVDATLTWDEIVPCPFERARLTGFLPDSLADLAAAHPSLFPSHAAARKAASRRGWTPCDAAGSADERELSSDTSHLWLSNGKRHSFGGMVRIEYTVAGPNRERRARRGAWVAWNGPGTAEEVHRRVLAAIPHAEDLQVIEALGADPSDPVDVVDVAVAARLWARERRHSDPTWLVVPKLHLTVAPNWLVEGPPPDRGRIPMRLGCTA</sequence>
<keyword evidence="2" id="KW-1185">Reference proteome</keyword>
<comment type="caution">
    <text evidence="1">The sequence shown here is derived from an EMBL/GenBank/DDBJ whole genome shotgun (WGS) entry which is preliminary data.</text>
</comment>
<evidence type="ECO:0000313" key="2">
    <source>
        <dbReference type="Proteomes" id="UP001355206"/>
    </source>
</evidence>
<organism evidence="1 2">
    <name type="scientific">Methylobacterium oryzae</name>
    <dbReference type="NCBI Taxonomy" id="334852"/>
    <lineage>
        <taxon>Bacteria</taxon>
        <taxon>Pseudomonadati</taxon>
        <taxon>Pseudomonadota</taxon>
        <taxon>Alphaproteobacteria</taxon>
        <taxon>Hyphomicrobiales</taxon>
        <taxon>Methylobacteriaceae</taxon>
        <taxon>Methylobacterium</taxon>
    </lineage>
</organism>
<dbReference type="EMBL" id="MLCA01000019">
    <property type="protein sequence ID" value="MEE7494876.1"/>
    <property type="molecule type" value="Genomic_DNA"/>
</dbReference>
<reference evidence="1 2" key="1">
    <citation type="journal article" date="2012" name="Genet. Mol. Biol.">
        <title>Analysis of 16S rRNA and mxaF genes revealing insights into Methylobacterium niche-specific plant association.</title>
        <authorList>
            <person name="Dourado M.N."/>
            <person name="Andreote F.D."/>
            <person name="Dini-Andreote F."/>
            <person name="Conti R."/>
            <person name="Araujo J.M."/>
            <person name="Araujo W.L."/>
        </authorList>
    </citation>
    <scope>NUCLEOTIDE SEQUENCE [LARGE SCALE GENOMIC DNA]</scope>
    <source>
        <strain evidence="1 2">TC3-10</strain>
    </source>
</reference>
<name>A0ABU7U0C9_9HYPH</name>
<evidence type="ECO:0000313" key="1">
    <source>
        <dbReference type="EMBL" id="MEE7494876.1"/>
    </source>
</evidence>
<proteinExistence type="predicted"/>
<accession>A0ABU7U0C9</accession>
<protein>
    <submittedName>
        <fullName evidence="1">Uncharacterized protein</fullName>
    </submittedName>
</protein>